<evidence type="ECO:0000313" key="3">
    <source>
        <dbReference type="Proteomes" id="UP000006683"/>
    </source>
</evidence>
<gene>
    <name evidence="2" type="ordered locus">Fbal_3386</name>
</gene>
<dbReference type="RefSeq" id="WP_013346890.1">
    <property type="nucleotide sequence ID" value="NC_014541.1"/>
</dbReference>
<name>E1SLN3_FERBD</name>
<protein>
    <submittedName>
        <fullName evidence="2">Uncharacterized protein</fullName>
    </submittedName>
</protein>
<dbReference type="Proteomes" id="UP000006683">
    <property type="component" value="Chromosome"/>
</dbReference>
<comment type="similarity">
    <text evidence="1">Belongs to the UPF0231 family.</text>
</comment>
<dbReference type="Pfam" id="PF06062">
    <property type="entry name" value="UPF0231"/>
    <property type="match status" value="1"/>
</dbReference>
<dbReference type="GeneID" id="67183601"/>
<keyword evidence="3" id="KW-1185">Reference proteome</keyword>
<dbReference type="HOGENOM" id="CLU_139226_1_0_6"/>
<dbReference type="KEGG" id="fbl:Fbal_3386"/>
<proteinExistence type="inferred from homology"/>
<sequence>MEYEFRRELGGQPLVLMSMGHEALGRYLTEECQEAEALMRIRNALAEIRHGQRREWILNGAEQALHITEDWVRVRDHALGQANGIELEPDLDFYDAESEALCGLEDFELLLDSWQSFLAGR</sequence>
<dbReference type="STRING" id="550540.Fbal_3386"/>
<dbReference type="EMBL" id="CP002209">
    <property type="protein sequence ID" value="ADN77584.1"/>
    <property type="molecule type" value="Genomic_DNA"/>
</dbReference>
<dbReference type="eggNOG" id="COG3112">
    <property type="taxonomic scope" value="Bacteria"/>
</dbReference>
<reference evidence="2 3" key="1">
    <citation type="journal article" date="2010" name="Stand. Genomic Sci.">
        <title>Complete genome sequence of Ferrimonas balearica type strain (PAT).</title>
        <authorList>
            <person name="Nolan M."/>
            <person name="Sikorski J."/>
            <person name="Davenport K."/>
            <person name="Lucas S."/>
            <person name="Glavina Del Rio T."/>
            <person name="Tice H."/>
            <person name="Cheng J."/>
            <person name="Goodwin L."/>
            <person name="Pitluck S."/>
            <person name="Liolios K."/>
            <person name="Ivanova N."/>
            <person name="Mavromatis K."/>
            <person name="Ovchinnikova G."/>
            <person name="Pati A."/>
            <person name="Chen A."/>
            <person name="Palaniappan K."/>
            <person name="Land M."/>
            <person name="Hauser L."/>
            <person name="Chang Y."/>
            <person name="Jeffries C."/>
            <person name="Tapia R."/>
            <person name="Brettin T."/>
            <person name="Detter J."/>
            <person name="Han C."/>
            <person name="Yasawong M."/>
            <person name="Rohde M."/>
            <person name="Tindall B."/>
            <person name="Goker M."/>
            <person name="Woyke T."/>
            <person name="Bristow J."/>
            <person name="Eisen J."/>
            <person name="Markowitz V."/>
            <person name="Hugenholtz P."/>
            <person name="Kyrpides N."/>
            <person name="Klenk H."/>
            <person name="Lapidus A."/>
        </authorList>
    </citation>
    <scope>NUCLEOTIDE SEQUENCE [LARGE SCALE GENOMIC DNA]</scope>
    <source>
        <strain evidence="3">DSM 9799 / CCM 4581 / KCTC 23876 / PAT</strain>
    </source>
</reference>
<evidence type="ECO:0000256" key="1">
    <source>
        <dbReference type="ARBA" id="ARBA00005367"/>
    </source>
</evidence>
<dbReference type="AlphaFoldDB" id="E1SLN3"/>
<dbReference type="InterPro" id="IPR008249">
    <property type="entry name" value="UPF0231"/>
</dbReference>
<evidence type="ECO:0000313" key="2">
    <source>
        <dbReference type="EMBL" id="ADN77584.1"/>
    </source>
</evidence>
<dbReference type="PIRSF" id="PIRSF006287">
    <property type="entry name" value="UCP006287"/>
    <property type="match status" value="1"/>
</dbReference>
<accession>E1SLN3</accession>
<dbReference type="OrthoDB" id="5739292at2"/>
<organism evidence="2 3">
    <name type="scientific">Ferrimonas balearica (strain DSM 9799 / CCM 4581 / KCTC 23876 / PAT)</name>
    <dbReference type="NCBI Taxonomy" id="550540"/>
    <lineage>
        <taxon>Bacteria</taxon>
        <taxon>Pseudomonadati</taxon>
        <taxon>Pseudomonadota</taxon>
        <taxon>Gammaproteobacteria</taxon>
        <taxon>Alteromonadales</taxon>
        <taxon>Ferrimonadaceae</taxon>
        <taxon>Ferrimonas</taxon>
    </lineage>
</organism>